<evidence type="ECO:0000313" key="1">
    <source>
        <dbReference type="EMBL" id="KAF5798047.1"/>
    </source>
</evidence>
<evidence type="ECO:0000313" key="2">
    <source>
        <dbReference type="Proteomes" id="UP000215914"/>
    </source>
</evidence>
<proteinExistence type="predicted"/>
<reference evidence="1" key="1">
    <citation type="journal article" date="2017" name="Nature">
        <title>The sunflower genome provides insights into oil metabolism, flowering and Asterid evolution.</title>
        <authorList>
            <person name="Badouin H."/>
            <person name="Gouzy J."/>
            <person name="Grassa C.J."/>
            <person name="Murat F."/>
            <person name="Staton S.E."/>
            <person name="Cottret L."/>
            <person name="Lelandais-Briere C."/>
            <person name="Owens G.L."/>
            <person name="Carrere S."/>
            <person name="Mayjonade B."/>
            <person name="Legrand L."/>
            <person name="Gill N."/>
            <person name="Kane N.C."/>
            <person name="Bowers J.E."/>
            <person name="Hubner S."/>
            <person name="Bellec A."/>
            <person name="Berard A."/>
            <person name="Berges H."/>
            <person name="Blanchet N."/>
            <person name="Boniface M.C."/>
            <person name="Brunel D."/>
            <person name="Catrice O."/>
            <person name="Chaidir N."/>
            <person name="Claudel C."/>
            <person name="Donnadieu C."/>
            <person name="Faraut T."/>
            <person name="Fievet G."/>
            <person name="Helmstetter N."/>
            <person name="King M."/>
            <person name="Knapp S.J."/>
            <person name="Lai Z."/>
            <person name="Le Paslier M.C."/>
            <person name="Lippi Y."/>
            <person name="Lorenzon L."/>
            <person name="Mandel J.R."/>
            <person name="Marage G."/>
            <person name="Marchand G."/>
            <person name="Marquand E."/>
            <person name="Bret-Mestries E."/>
            <person name="Morien E."/>
            <person name="Nambeesan S."/>
            <person name="Nguyen T."/>
            <person name="Pegot-Espagnet P."/>
            <person name="Pouilly N."/>
            <person name="Raftis F."/>
            <person name="Sallet E."/>
            <person name="Schiex T."/>
            <person name="Thomas J."/>
            <person name="Vandecasteele C."/>
            <person name="Vares D."/>
            <person name="Vear F."/>
            <person name="Vautrin S."/>
            <person name="Crespi M."/>
            <person name="Mangin B."/>
            <person name="Burke J.M."/>
            <person name="Salse J."/>
            <person name="Munos S."/>
            <person name="Vincourt P."/>
            <person name="Rieseberg L.H."/>
            <person name="Langlade N.B."/>
        </authorList>
    </citation>
    <scope>NUCLEOTIDE SEQUENCE</scope>
    <source>
        <tissue evidence="1">Leaves</tissue>
    </source>
</reference>
<reference evidence="1" key="2">
    <citation type="submission" date="2020-06" db="EMBL/GenBank/DDBJ databases">
        <title>Helianthus annuus Genome sequencing and assembly Release 2.</title>
        <authorList>
            <person name="Gouzy J."/>
            <person name="Langlade N."/>
            <person name="Munos S."/>
        </authorList>
    </citation>
    <scope>NUCLEOTIDE SEQUENCE</scope>
    <source>
        <tissue evidence="1">Leaves</tissue>
    </source>
</reference>
<comment type="caution">
    <text evidence="1">The sequence shown here is derived from an EMBL/GenBank/DDBJ whole genome shotgun (WGS) entry which is preliminary data.</text>
</comment>
<sequence>MVVVVRHGNNRSGSGFVLGHGLVSLGSLQICSSNRVKNGVRSTGQTQSTPG</sequence>
<dbReference type="EMBL" id="MNCJ02000322">
    <property type="protein sequence ID" value="KAF5798047.1"/>
    <property type="molecule type" value="Genomic_DNA"/>
</dbReference>
<name>A0A9K3IJR8_HELAN</name>
<protein>
    <submittedName>
        <fullName evidence="1">Uncharacterized protein</fullName>
    </submittedName>
</protein>
<dbReference type="Proteomes" id="UP000215914">
    <property type="component" value="Unassembled WGS sequence"/>
</dbReference>
<keyword evidence="2" id="KW-1185">Reference proteome</keyword>
<dbReference type="Gramene" id="mRNA:HanXRQr2_Chr07g0288061">
    <property type="protein sequence ID" value="CDS:HanXRQr2_Chr07g0288061.1"/>
    <property type="gene ID" value="HanXRQr2_Chr07g0288061"/>
</dbReference>
<accession>A0A9K3IJR8</accession>
<organism evidence="1 2">
    <name type="scientific">Helianthus annuus</name>
    <name type="common">Common sunflower</name>
    <dbReference type="NCBI Taxonomy" id="4232"/>
    <lineage>
        <taxon>Eukaryota</taxon>
        <taxon>Viridiplantae</taxon>
        <taxon>Streptophyta</taxon>
        <taxon>Embryophyta</taxon>
        <taxon>Tracheophyta</taxon>
        <taxon>Spermatophyta</taxon>
        <taxon>Magnoliopsida</taxon>
        <taxon>eudicotyledons</taxon>
        <taxon>Gunneridae</taxon>
        <taxon>Pentapetalae</taxon>
        <taxon>asterids</taxon>
        <taxon>campanulids</taxon>
        <taxon>Asterales</taxon>
        <taxon>Asteraceae</taxon>
        <taxon>Asteroideae</taxon>
        <taxon>Heliantheae alliance</taxon>
        <taxon>Heliantheae</taxon>
        <taxon>Helianthus</taxon>
    </lineage>
</organism>
<gene>
    <name evidence="1" type="ORF">HanXRQr2_Chr07g0288061</name>
</gene>
<dbReference type="AlphaFoldDB" id="A0A9K3IJR8"/>